<protein>
    <submittedName>
        <fullName evidence="4">Predicted protein</fullName>
    </submittedName>
</protein>
<evidence type="ECO:0000259" key="3">
    <source>
        <dbReference type="SMART" id="SM00128"/>
    </source>
</evidence>
<dbReference type="OMA" id="IMWISSA"/>
<gene>
    <name evidence="4" type="ORF">MICPUCDRAFT_38698</name>
</gene>
<accession>C1MPA8</accession>
<dbReference type="RefSeq" id="XP_003056787.1">
    <property type="nucleotide sequence ID" value="XM_003056741.1"/>
</dbReference>
<dbReference type="InterPro" id="IPR000300">
    <property type="entry name" value="IPPc"/>
</dbReference>
<keyword evidence="5" id="KW-1185">Reference proteome</keyword>
<evidence type="ECO:0000256" key="1">
    <source>
        <dbReference type="ARBA" id="ARBA00010768"/>
    </source>
</evidence>
<dbReference type="GO" id="GO:0046856">
    <property type="term" value="P:phosphatidylinositol dephosphorylation"/>
    <property type="evidence" value="ECO:0007669"/>
    <property type="project" value="InterPro"/>
</dbReference>
<dbReference type="AlphaFoldDB" id="C1MPA8"/>
<dbReference type="KEGG" id="mpp:MICPUCDRAFT_38698"/>
<feature type="region of interest" description="Disordered" evidence="2">
    <location>
        <begin position="1"/>
        <end position="23"/>
    </location>
</feature>
<dbReference type="InterPro" id="IPR046985">
    <property type="entry name" value="IP5"/>
</dbReference>
<dbReference type="Pfam" id="PF22669">
    <property type="entry name" value="Exo_endo_phos2"/>
    <property type="match status" value="1"/>
</dbReference>
<evidence type="ECO:0000313" key="4">
    <source>
        <dbReference type="EMBL" id="EEH58432.1"/>
    </source>
</evidence>
<proteinExistence type="inferred from homology"/>
<sequence>MAADGSPPKGPTPPGALRVNTDAPTVEEDVLDARLLRVVAVTWNMNNRRFPEDVTPMLAPLFDGRTTPGDAESACDVFVVGVQEAPGKKEMEGFSDAVVHALGGFSKFAHLDAVTLDPGGWIQLHLFMRKKLVKYVSDFKVDAVSCGIGKVYGNKGAVGVSFSYAGASMCFLNAHLAAHLEKVKQRNADYHRIVKTMFAPKGRKSRALYDKENAQVARETADADGWGGADDLTSERIYPTAPSQPGTPIDPTRPTPATPKMFGGLFKKKGWSAADGFDLCVFMGDLNYRVEGNRTAVDKVMELGMWEVMHANDQLAVERNAGRAFAGWCEAELTFPPTYKLNRGSATEYDTSAKQRIPSWTDRIMWISSARGRLSCPHGADVYASVPGVRTSDHLPVLARIEVAIGE</sequence>
<dbReference type="Gene3D" id="3.60.10.10">
    <property type="entry name" value="Endonuclease/exonuclease/phosphatase"/>
    <property type="match status" value="1"/>
</dbReference>
<dbReference type="SMART" id="SM00128">
    <property type="entry name" value="IPPc"/>
    <property type="match status" value="1"/>
</dbReference>
<evidence type="ECO:0000256" key="2">
    <source>
        <dbReference type="SAM" id="MobiDB-lite"/>
    </source>
</evidence>
<evidence type="ECO:0000313" key="5">
    <source>
        <dbReference type="Proteomes" id="UP000001876"/>
    </source>
</evidence>
<dbReference type="GO" id="GO:0004439">
    <property type="term" value="F:phosphatidylinositol-4,5-bisphosphate 5-phosphatase activity"/>
    <property type="evidence" value="ECO:0007669"/>
    <property type="project" value="TreeGrafter"/>
</dbReference>
<dbReference type="PANTHER" id="PTHR11200">
    <property type="entry name" value="INOSITOL 5-PHOSPHATASE"/>
    <property type="match status" value="1"/>
</dbReference>
<dbReference type="Proteomes" id="UP000001876">
    <property type="component" value="Unassembled WGS sequence"/>
</dbReference>
<name>C1MPA8_MICPC</name>
<feature type="domain" description="Inositol polyphosphate-related phosphatase" evidence="3">
    <location>
        <begin position="34"/>
        <end position="407"/>
    </location>
</feature>
<dbReference type="InterPro" id="IPR036691">
    <property type="entry name" value="Endo/exonu/phosph_ase_sf"/>
</dbReference>
<dbReference type="STRING" id="564608.C1MPA8"/>
<reference evidence="4 5" key="1">
    <citation type="journal article" date="2009" name="Science">
        <title>Green evolution and dynamic adaptations revealed by genomes of the marine picoeukaryotes Micromonas.</title>
        <authorList>
            <person name="Worden A.Z."/>
            <person name="Lee J.H."/>
            <person name="Mock T."/>
            <person name="Rouze P."/>
            <person name="Simmons M.P."/>
            <person name="Aerts A.L."/>
            <person name="Allen A.E."/>
            <person name="Cuvelier M.L."/>
            <person name="Derelle E."/>
            <person name="Everett M.V."/>
            <person name="Foulon E."/>
            <person name="Grimwood J."/>
            <person name="Gundlach H."/>
            <person name="Henrissat B."/>
            <person name="Napoli C."/>
            <person name="McDonald S.M."/>
            <person name="Parker M.S."/>
            <person name="Rombauts S."/>
            <person name="Salamov A."/>
            <person name="Von Dassow P."/>
            <person name="Badger J.H."/>
            <person name="Coutinho P.M."/>
            <person name="Demir E."/>
            <person name="Dubchak I."/>
            <person name="Gentemann C."/>
            <person name="Eikrem W."/>
            <person name="Gready J.E."/>
            <person name="John U."/>
            <person name="Lanier W."/>
            <person name="Lindquist E.A."/>
            <person name="Lucas S."/>
            <person name="Mayer K.F."/>
            <person name="Moreau H."/>
            <person name="Not F."/>
            <person name="Otillar R."/>
            <person name="Panaud O."/>
            <person name="Pangilinan J."/>
            <person name="Paulsen I."/>
            <person name="Piegu B."/>
            <person name="Poliakov A."/>
            <person name="Robbens S."/>
            <person name="Schmutz J."/>
            <person name="Toulza E."/>
            <person name="Wyss T."/>
            <person name="Zelensky A."/>
            <person name="Zhou K."/>
            <person name="Armbrust E.V."/>
            <person name="Bhattacharya D."/>
            <person name="Goodenough U.W."/>
            <person name="Van de Peer Y."/>
            <person name="Grigoriev I.V."/>
        </authorList>
    </citation>
    <scope>NUCLEOTIDE SEQUENCE [LARGE SCALE GENOMIC DNA]</scope>
    <source>
        <strain evidence="4 5">CCMP1545</strain>
    </source>
</reference>
<dbReference type="PANTHER" id="PTHR11200:SF275">
    <property type="entry name" value="LD06095P"/>
    <property type="match status" value="1"/>
</dbReference>
<organism evidence="5">
    <name type="scientific">Micromonas pusilla (strain CCMP1545)</name>
    <name type="common">Picoplanktonic green alga</name>
    <dbReference type="NCBI Taxonomy" id="564608"/>
    <lineage>
        <taxon>Eukaryota</taxon>
        <taxon>Viridiplantae</taxon>
        <taxon>Chlorophyta</taxon>
        <taxon>Mamiellophyceae</taxon>
        <taxon>Mamiellales</taxon>
        <taxon>Mamiellaceae</taxon>
        <taxon>Micromonas</taxon>
    </lineage>
</organism>
<dbReference type="EMBL" id="GG663737">
    <property type="protein sequence ID" value="EEH58432.1"/>
    <property type="molecule type" value="Genomic_DNA"/>
</dbReference>
<dbReference type="SUPFAM" id="SSF56219">
    <property type="entry name" value="DNase I-like"/>
    <property type="match status" value="1"/>
</dbReference>
<dbReference type="GeneID" id="9682693"/>
<comment type="similarity">
    <text evidence="1">Belongs to the inositol polyphosphate 5-phosphatase family.</text>
</comment>
<dbReference type="OrthoDB" id="62798at2759"/>
<dbReference type="eggNOG" id="KOG0565">
    <property type="taxonomic scope" value="Eukaryota"/>
</dbReference>